<proteinExistence type="predicted"/>
<sequence>MRAGEGKKPIQGPLAVCARIGWTSSAASSSAMRRNPRPRAGAFPCGSPAACTSRPSLPEAAGRIFLNAGRGRLVPILPPYPQKRRKPKNKGARRRLWSVAGSG</sequence>
<reference evidence="2 3" key="1">
    <citation type="submission" date="2019-07" db="EMBL/GenBank/DDBJ databases">
        <title>Whole genome shotgun sequence of Oceanithermus desulfurans NBRC 100063.</title>
        <authorList>
            <person name="Hosoyama A."/>
            <person name="Uohara A."/>
            <person name="Ohji S."/>
            <person name="Ichikawa N."/>
        </authorList>
    </citation>
    <scope>NUCLEOTIDE SEQUENCE [LARGE SCALE GENOMIC DNA]</scope>
    <source>
        <strain evidence="2 3">NBRC 100063</strain>
    </source>
</reference>
<dbReference type="Proteomes" id="UP000321827">
    <property type="component" value="Unassembled WGS sequence"/>
</dbReference>
<evidence type="ECO:0000313" key="2">
    <source>
        <dbReference type="EMBL" id="GEM89858.1"/>
    </source>
</evidence>
<dbReference type="AlphaFoldDB" id="A0A511RJM8"/>
<organism evidence="2 3">
    <name type="scientific">Oceanithermus desulfurans NBRC 100063</name>
    <dbReference type="NCBI Taxonomy" id="1227550"/>
    <lineage>
        <taxon>Bacteria</taxon>
        <taxon>Thermotogati</taxon>
        <taxon>Deinococcota</taxon>
        <taxon>Deinococci</taxon>
        <taxon>Thermales</taxon>
        <taxon>Thermaceae</taxon>
        <taxon>Oceanithermus</taxon>
    </lineage>
</organism>
<evidence type="ECO:0000256" key="1">
    <source>
        <dbReference type="SAM" id="MobiDB-lite"/>
    </source>
</evidence>
<feature type="compositionally biased region" description="Basic residues" evidence="1">
    <location>
        <begin position="82"/>
        <end position="96"/>
    </location>
</feature>
<name>A0A511RJM8_9DEIN</name>
<comment type="caution">
    <text evidence="2">The sequence shown here is derived from an EMBL/GenBank/DDBJ whole genome shotgun (WGS) entry which is preliminary data.</text>
</comment>
<feature type="region of interest" description="Disordered" evidence="1">
    <location>
        <begin position="77"/>
        <end position="103"/>
    </location>
</feature>
<evidence type="ECO:0000313" key="3">
    <source>
        <dbReference type="Proteomes" id="UP000321827"/>
    </source>
</evidence>
<feature type="region of interest" description="Disordered" evidence="1">
    <location>
        <begin position="27"/>
        <end position="48"/>
    </location>
</feature>
<protein>
    <submittedName>
        <fullName evidence="2">Uncharacterized protein</fullName>
    </submittedName>
</protein>
<accession>A0A511RJM8</accession>
<gene>
    <name evidence="2" type="ORF">ODE01S_12920</name>
</gene>
<dbReference type="EMBL" id="BJXN01000007">
    <property type="protein sequence ID" value="GEM89858.1"/>
    <property type="molecule type" value="Genomic_DNA"/>
</dbReference>